<keyword evidence="2" id="KW-1185">Reference proteome</keyword>
<evidence type="ECO:0000313" key="2">
    <source>
        <dbReference type="Proteomes" id="UP000187499"/>
    </source>
</evidence>
<evidence type="ECO:0008006" key="3">
    <source>
        <dbReference type="Google" id="ProtNLM"/>
    </source>
</evidence>
<dbReference type="EMBL" id="CP019323">
    <property type="protein sequence ID" value="APX73332.1"/>
    <property type="molecule type" value="Genomic_DNA"/>
</dbReference>
<name>A0A1P8Q655_9LACO</name>
<sequence length="82" mass="9404">MMIIKAHKQGNSMMITLPSFLKVEEGTSFEPRMLENGTIELVPTTKNPSSMKELFKNWNGKYNPDPEMKDWDNINPSGNEIM</sequence>
<evidence type="ECO:0000313" key="1">
    <source>
        <dbReference type="EMBL" id="APX73332.1"/>
    </source>
</evidence>
<dbReference type="NCBIfam" id="NF047400">
    <property type="entry name" value="MazE_PemI_antitoxin"/>
    <property type="match status" value="1"/>
</dbReference>
<accession>A0A1P8Q655</accession>
<dbReference type="InterPro" id="IPR037914">
    <property type="entry name" value="SpoVT-AbrB_sf"/>
</dbReference>
<dbReference type="STRING" id="1847728.BTM29_04635"/>
<dbReference type="Gene3D" id="2.10.260.10">
    <property type="match status" value="1"/>
</dbReference>
<organism evidence="1 2">
    <name type="scientific">Companilactobacillus allii</name>
    <dbReference type="NCBI Taxonomy" id="1847728"/>
    <lineage>
        <taxon>Bacteria</taxon>
        <taxon>Bacillati</taxon>
        <taxon>Bacillota</taxon>
        <taxon>Bacilli</taxon>
        <taxon>Lactobacillales</taxon>
        <taxon>Lactobacillaceae</taxon>
        <taxon>Companilactobacillus</taxon>
    </lineage>
</organism>
<gene>
    <name evidence="1" type="ORF">BTM29_04635</name>
</gene>
<reference evidence="2" key="1">
    <citation type="submission" date="2016-12" db="EMBL/GenBank/DDBJ databases">
        <authorList>
            <person name="Jung M.Y."/>
            <person name="Lee S.H."/>
        </authorList>
    </citation>
    <scope>NUCLEOTIDE SEQUENCE [LARGE SCALE GENOMIC DNA]</scope>
    <source>
        <strain evidence="2">WiKim39</strain>
    </source>
</reference>
<dbReference type="Proteomes" id="UP000187499">
    <property type="component" value="Chromosome"/>
</dbReference>
<dbReference type="AlphaFoldDB" id="A0A1P8Q655"/>
<proteinExistence type="predicted"/>
<dbReference type="KEGG" id="lalw:BTM29_04635"/>
<dbReference type="SUPFAM" id="SSF89447">
    <property type="entry name" value="AbrB/MazE/MraZ-like"/>
    <property type="match status" value="1"/>
</dbReference>
<protein>
    <recommendedName>
        <fullName evidence="3">AbrB family transcriptional regulator</fullName>
    </recommendedName>
</protein>